<gene>
    <name evidence="1" type="ORF">SCARUB_04202</name>
</gene>
<reference evidence="1 2" key="1">
    <citation type="submission" date="2016-07" db="EMBL/GenBank/DDBJ databases">
        <title>Draft genome of Scalindua rubra, obtained from a brine-seawater interface in the Red Sea, sheds light on salt adaptation in anammox bacteria.</title>
        <authorList>
            <person name="Speth D.R."/>
            <person name="Lagkouvardos I."/>
            <person name="Wang Y."/>
            <person name="Qian P.-Y."/>
            <person name="Dutilh B.E."/>
            <person name="Jetten M.S."/>
        </authorList>
    </citation>
    <scope>NUCLEOTIDE SEQUENCE [LARGE SCALE GENOMIC DNA]</scope>
    <source>
        <strain evidence="1">BSI-1</strain>
    </source>
</reference>
<dbReference type="AlphaFoldDB" id="A0A1E3X4Y8"/>
<evidence type="ECO:0000313" key="2">
    <source>
        <dbReference type="Proteomes" id="UP000094056"/>
    </source>
</evidence>
<dbReference type="Proteomes" id="UP000094056">
    <property type="component" value="Unassembled WGS sequence"/>
</dbReference>
<comment type="caution">
    <text evidence="1">The sequence shown here is derived from an EMBL/GenBank/DDBJ whole genome shotgun (WGS) entry which is preliminary data.</text>
</comment>
<name>A0A1E3X4Y8_9BACT</name>
<dbReference type="EMBL" id="MAYW01000189">
    <property type="protein sequence ID" value="ODS30681.1"/>
    <property type="molecule type" value="Genomic_DNA"/>
</dbReference>
<protein>
    <submittedName>
        <fullName evidence="1">Uncharacterized protein</fullName>
    </submittedName>
</protein>
<organism evidence="1 2">
    <name type="scientific">Candidatus Scalindua rubra</name>
    <dbReference type="NCBI Taxonomy" id="1872076"/>
    <lineage>
        <taxon>Bacteria</taxon>
        <taxon>Pseudomonadati</taxon>
        <taxon>Planctomycetota</taxon>
        <taxon>Candidatus Brocadiia</taxon>
        <taxon>Candidatus Brocadiales</taxon>
        <taxon>Candidatus Scalinduaceae</taxon>
        <taxon>Candidatus Scalindua</taxon>
    </lineage>
</organism>
<sequence length="49" mass="5439">MTENETCPRACPDENQGQVRIGEVVVGLYSSHEDLPDYVVRAGTESTER</sequence>
<evidence type="ECO:0000313" key="1">
    <source>
        <dbReference type="EMBL" id="ODS30681.1"/>
    </source>
</evidence>
<proteinExistence type="predicted"/>
<accession>A0A1E3X4Y8</accession>